<dbReference type="PIRSF" id="PIRSF034515">
    <property type="entry name" value="Chondroitinase"/>
    <property type="match status" value="1"/>
</dbReference>
<feature type="active site" description="Proton acceptor" evidence="3">
    <location>
        <position position="374"/>
    </location>
</feature>
<feature type="domain" description="Lyase catalytic" evidence="8">
    <location>
        <begin position="291"/>
        <end position="578"/>
    </location>
</feature>
<evidence type="ECO:0000256" key="1">
    <source>
        <dbReference type="ARBA" id="ARBA00006699"/>
    </source>
</evidence>
<dbReference type="GO" id="GO:0005576">
    <property type="term" value="C:extracellular region"/>
    <property type="evidence" value="ECO:0007669"/>
    <property type="project" value="InterPro"/>
</dbReference>
<comment type="similarity">
    <text evidence="1">Belongs to the polysaccharide lyase 8 family.</text>
</comment>
<keyword evidence="4" id="KW-0106">Calcium</keyword>
<dbReference type="PANTHER" id="PTHR37322:SF3">
    <property type="entry name" value="CHONDROITIN SULFATE ABC EXOLYASE"/>
    <property type="match status" value="1"/>
</dbReference>
<protein>
    <submittedName>
        <fullName evidence="9">Chondroitin-sulfate-ABC endolyase/exolyase</fullName>
    </submittedName>
</protein>
<evidence type="ECO:0000259" key="8">
    <source>
        <dbReference type="Pfam" id="PF09093"/>
    </source>
</evidence>
<evidence type="ECO:0000313" key="10">
    <source>
        <dbReference type="Proteomes" id="UP000198953"/>
    </source>
</evidence>
<dbReference type="InterPro" id="IPR015177">
    <property type="entry name" value="Lyase_catalyt"/>
</dbReference>
<dbReference type="InterPro" id="IPR003159">
    <property type="entry name" value="Lyase_8_central_dom"/>
</dbReference>
<dbReference type="Gene3D" id="2.60.220.10">
    <property type="entry name" value="Polysaccharide lyase family 8-like, C-terminal"/>
    <property type="match status" value="1"/>
</dbReference>
<dbReference type="InterPro" id="IPR039174">
    <property type="entry name" value="Chondroitin_ABC_lyase"/>
</dbReference>
<evidence type="ECO:0000313" key="9">
    <source>
        <dbReference type="EMBL" id="SEL85453.1"/>
    </source>
</evidence>
<organism evidence="9 10">
    <name type="scientific">Nonomuraea pusilla</name>
    <dbReference type="NCBI Taxonomy" id="46177"/>
    <lineage>
        <taxon>Bacteria</taxon>
        <taxon>Bacillati</taxon>
        <taxon>Actinomycetota</taxon>
        <taxon>Actinomycetes</taxon>
        <taxon>Streptosporangiales</taxon>
        <taxon>Streptosporangiaceae</taxon>
        <taxon>Nonomuraea</taxon>
    </lineage>
</organism>
<feature type="domain" description="Polysaccharide lyase family 8 central" evidence="5">
    <location>
        <begin position="609"/>
        <end position="864"/>
    </location>
</feature>
<dbReference type="GO" id="GO:0046872">
    <property type="term" value="F:metal ion binding"/>
    <property type="evidence" value="ECO:0007669"/>
    <property type="project" value="UniProtKB-KW"/>
</dbReference>
<dbReference type="GO" id="GO:0030246">
    <property type="term" value="F:carbohydrate binding"/>
    <property type="evidence" value="ECO:0007669"/>
    <property type="project" value="InterPro"/>
</dbReference>
<dbReference type="InterPro" id="IPR014718">
    <property type="entry name" value="GH-type_carb-bd"/>
</dbReference>
<dbReference type="InterPro" id="IPR008979">
    <property type="entry name" value="Galactose-bd-like_sf"/>
</dbReference>
<feature type="domain" description="Lyase N-terminal" evidence="7">
    <location>
        <begin position="62"/>
        <end position="208"/>
    </location>
</feature>
<dbReference type="SUPFAM" id="SSF49785">
    <property type="entry name" value="Galactose-binding domain-like"/>
    <property type="match status" value="1"/>
</dbReference>
<dbReference type="AlphaFoldDB" id="A0A1H7TL83"/>
<feature type="active site" description="Proton acceptor" evidence="3">
    <location>
        <position position="486"/>
    </location>
</feature>
<feature type="domain" description="Polysaccharide lyase family 8 C-terminal" evidence="6">
    <location>
        <begin position="887"/>
        <end position="947"/>
    </location>
</feature>
<feature type="binding site" evidence="4">
    <location>
        <position position="201"/>
    </location>
    <ligand>
        <name>Ca(2+)</name>
        <dbReference type="ChEBI" id="CHEBI:29108"/>
    </ligand>
</feature>
<dbReference type="Gene3D" id="2.60.120.430">
    <property type="entry name" value="Galactose-binding lectin"/>
    <property type="match status" value="1"/>
</dbReference>
<dbReference type="Pfam" id="PF02278">
    <property type="entry name" value="Lyase_8"/>
    <property type="match status" value="1"/>
</dbReference>
<keyword evidence="4" id="KW-0479">Metal-binding</keyword>
<dbReference type="Pfam" id="PF09092">
    <property type="entry name" value="Lyase_N"/>
    <property type="match status" value="1"/>
</dbReference>
<dbReference type="InterPro" id="IPR015176">
    <property type="entry name" value="Lyase_N"/>
</dbReference>
<dbReference type="Pfam" id="PF02884">
    <property type="entry name" value="Lyase_8_C"/>
    <property type="match status" value="1"/>
</dbReference>
<dbReference type="InterPro" id="IPR004103">
    <property type="entry name" value="Lyase_8_C"/>
</dbReference>
<dbReference type="STRING" id="46177.SAMN05660976_03549"/>
<evidence type="ECO:0000256" key="3">
    <source>
        <dbReference type="PIRSR" id="PIRSR034515-1"/>
    </source>
</evidence>
<keyword evidence="10" id="KW-1185">Reference proteome</keyword>
<dbReference type="SUPFAM" id="SSF74650">
    <property type="entry name" value="Galactose mutarotase-like"/>
    <property type="match status" value="1"/>
</dbReference>
<dbReference type="InterPro" id="IPR011013">
    <property type="entry name" value="Gal_mutarotase_sf_dom"/>
</dbReference>
<name>A0A1H7TL83_9ACTN</name>
<feature type="active site" description="Proton donor" evidence="3">
    <location>
        <position position="493"/>
    </location>
</feature>
<keyword evidence="2 9" id="KW-0456">Lyase</keyword>
<sequence>MAAMAEITRRAVFRAGAASALLGTGTTTAGATAAAGTAAGAAADDLEQRALRLDPPVFLLESAVPPQLTASPGSTLSISGDVAVCGARSLRWDHAPRGVITVRAPLRWSPDPYRLGGDQAWQGLVDAFCVWVHTAEPVDDVLRFEFGRGARTDVWFEFRLGYTGWRTAWVRYAYDMRGTPHPGMDTLRIVAPARAGTLHLDQLMPNVPLRPDAPCRDHQLPGIAPEGDEYDHQHWQALHLFDRLLAAERPDPAPPTAYELDSLRALRTRYVDEYLAAPVKADVPGLTRQVDAVAGRPVHAYQSQIYPAEIAAELKAFVNPVTLRACTDLMKAIAQAHHANPADRPALAALYLRMTAVLREQGWTRGSCQGTIHHLGYDVRGLYDSVYLMRDALREAGELHRVRADLDWLTGLGRMFRGWDFRMAHGSVMDLFNTTVRGMLAAVLLRDGDDLQVAYLRRLRDWIGEALLPTDGIQDGVKVDGTAFHHVGFFPDYVRDGLAGLAPVVYVLSGGAFALPGEAYGWLKKTLLAQRVYANRTHWPVSASGRNPSGQTGLSVVPFEWLAPIDDEIAAAFLRLLPASPTPGQKELAARLAARGVTAEPSPTGSWAYNYAALAVHRRGDWQVTVRGHNRYLWSTEIYVGANWYGRYNTYGQIQVLHRGDPVTNLASGYAQPGWDWNRRPGTTVIHKPLDELRGDLTGAIEEMLLTDSRFAGAHTIDDRHGMFAMDLHGHPKYDGSHRARKSVFLFDDRIVALGTAIANDDAARETETTLFQTRLAARDAPTVVDGTAVTAFPYESDGSPRWLLDDKGIGYYVAPGGRVALTRSTQLSRHNATEEPTSGDFATAWIRHGAAPRGGAYEYAMVVDTTAERMAAFAAAMSDPERAPYRVLRADAAAHVVHDRATGITGYALFERVRLDGPGVVEVDTPSMLLLREEGDDGLVLAVCDPDLRLYGGIDPDQYERGRYVGHYSPWSRPWLAAPSRPHRLRVTLEGRWHADPGQPCRARITGTRTLVEVETVHGRPVQCVLHR</sequence>
<dbReference type="Proteomes" id="UP000198953">
    <property type="component" value="Unassembled WGS sequence"/>
</dbReference>
<dbReference type="SUPFAM" id="SSF48230">
    <property type="entry name" value="Chondroitin AC/alginate lyase"/>
    <property type="match status" value="1"/>
</dbReference>
<dbReference type="InterPro" id="IPR024200">
    <property type="entry name" value="Chondroitinase_ABC_I"/>
</dbReference>
<reference evidence="9 10" key="1">
    <citation type="submission" date="2016-10" db="EMBL/GenBank/DDBJ databases">
        <authorList>
            <person name="de Groot N.N."/>
        </authorList>
    </citation>
    <scope>NUCLEOTIDE SEQUENCE [LARGE SCALE GENOMIC DNA]</scope>
    <source>
        <strain evidence="9 10">DSM 43357</strain>
    </source>
</reference>
<dbReference type="InterPro" id="IPR011071">
    <property type="entry name" value="Lyase_8-like_C"/>
</dbReference>
<accession>A0A1H7TL83</accession>
<evidence type="ECO:0000259" key="7">
    <source>
        <dbReference type="Pfam" id="PF09092"/>
    </source>
</evidence>
<proteinExistence type="inferred from homology"/>
<dbReference type="OrthoDB" id="6394136at2"/>
<dbReference type="PANTHER" id="PTHR37322">
    <property type="match status" value="1"/>
</dbReference>
<dbReference type="InterPro" id="IPR006311">
    <property type="entry name" value="TAT_signal"/>
</dbReference>
<dbReference type="GO" id="GO:0034000">
    <property type="term" value="F:chondroitin-sulfate-ABC endolyase activity"/>
    <property type="evidence" value="ECO:0007669"/>
    <property type="project" value="InterPro"/>
</dbReference>
<dbReference type="GO" id="GO:0006027">
    <property type="term" value="P:glycosaminoglycan catabolic process"/>
    <property type="evidence" value="ECO:0007669"/>
    <property type="project" value="InterPro"/>
</dbReference>
<gene>
    <name evidence="9" type="ORF">SAMN05660976_03549</name>
</gene>
<dbReference type="Pfam" id="PF09093">
    <property type="entry name" value="Lyase_catalyt"/>
    <property type="match status" value="1"/>
</dbReference>
<dbReference type="Gene3D" id="1.50.10.100">
    <property type="entry name" value="Chondroitin AC/alginate lyase"/>
    <property type="match status" value="1"/>
</dbReference>
<dbReference type="EMBL" id="FOBF01000007">
    <property type="protein sequence ID" value="SEL85453.1"/>
    <property type="molecule type" value="Genomic_DNA"/>
</dbReference>
<dbReference type="InterPro" id="IPR008929">
    <property type="entry name" value="Chondroitin_lyas"/>
</dbReference>
<dbReference type="Gene3D" id="2.70.98.10">
    <property type="match status" value="1"/>
</dbReference>
<dbReference type="GO" id="GO:0005975">
    <property type="term" value="P:carbohydrate metabolic process"/>
    <property type="evidence" value="ECO:0007669"/>
    <property type="project" value="InterPro"/>
</dbReference>
<dbReference type="PROSITE" id="PS51318">
    <property type="entry name" value="TAT"/>
    <property type="match status" value="1"/>
</dbReference>
<dbReference type="SUPFAM" id="SSF49863">
    <property type="entry name" value="Hyaluronate lyase-like, C-terminal domain"/>
    <property type="match status" value="1"/>
</dbReference>
<evidence type="ECO:0000259" key="6">
    <source>
        <dbReference type="Pfam" id="PF02884"/>
    </source>
</evidence>
<evidence type="ECO:0000259" key="5">
    <source>
        <dbReference type="Pfam" id="PF02278"/>
    </source>
</evidence>
<evidence type="ECO:0000256" key="4">
    <source>
        <dbReference type="PIRSR" id="PIRSR034515-3"/>
    </source>
</evidence>
<evidence type="ECO:0000256" key="2">
    <source>
        <dbReference type="ARBA" id="ARBA00023239"/>
    </source>
</evidence>